<gene>
    <name evidence="7" type="ORF">HGO97_016525</name>
</gene>
<dbReference type="RefSeq" id="WP_216243825.1">
    <property type="nucleotide sequence ID" value="NZ_JABACJ020000018.1"/>
</dbReference>
<protein>
    <submittedName>
        <fullName evidence="7">AbgT family transporter</fullName>
    </submittedName>
</protein>
<keyword evidence="5 6" id="KW-0472">Membrane</keyword>
<evidence type="ECO:0000256" key="4">
    <source>
        <dbReference type="ARBA" id="ARBA00022989"/>
    </source>
</evidence>
<reference evidence="7 8" key="1">
    <citation type="submission" date="2021-06" db="EMBL/GenBank/DDBJ databases">
        <title>Faecalicatena sp. nov. isolated from porcine feces.</title>
        <authorList>
            <person name="Oh B.S."/>
            <person name="Lee J.H."/>
        </authorList>
    </citation>
    <scope>NUCLEOTIDE SEQUENCE [LARGE SCALE GENOMIC DNA]</scope>
    <source>
        <strain evidence="7 8">AGMB00832</strain>
    </source>
</reference>
<feature type="transmembrane region" description="Helical" evidence="6">
    <location>
        <begin position="119"/>
        <end position="137"/>
    </location>
</feature>
<dbReference type="PANTHER" id="PTHR43652:SF2">
    <property type="entry name" value="BASIC AMINO ACID ANTIPORTER YFCC-RELATED"/>
    <property type="match status" value="1"/>
</dbReference>
<feature type="transmembrane region" description="Helical" evidence="6">
    <location>
        <begin position="20"/>
        <end position="41"/>
    </location>
</feature>
<dbReference type="InterPro" id="IPR051679">
    <property type="entry name" value="DASS-Related_Transporters"/>
</dbReference>
<feature type="transmembrane region" description="Helical" evidence="6">
    <location>
        <begin position="256"/>
        <end position="276"/>
    </location>
</feature>
<feature type="transmembrane region" description="Helical" evidence="6">
    <location>
        <begin position="167"/>
        <end position="190"/>
    </location>
</feature>
<feature type="transmembrane region" description="Helical" evidence="6">
    <location>
        <begin position="318"/>
        <end position="335"/>
    </location>
</feature>
<keyword evidence="8" id="KW-1185">Reference proteome</keyword>
<feature type="transmembrane region" description="Helical" evidence="6">
    <location>
        <begin position="373"/>
        <end position="393"/>
    </location>
</feature>
<comment type="caution">
    <text evidence="7">The sequence shown here is derived from an EMBL/GenBank/DDBJ whole genome shotgun (WGS) entry which is preliminary data.</text>
</comment>
<keyword evidence="4 6" id="KW-1133">Transmembrane helix</keyword>
<feature type="transmembrane region" description="Helical" evidence="6">
    <location>
        <begin position="143"/>
        <end position="160"/>
    </location>
</feature>
<feature type="transmembrane region" description="Helical" evidence="6">
    <location>
        <begin position="347"/>
        <end position="366"/>
    </location>
</feature>
<name>A0ABS6D755_9FIRM</name>
<evidence type="ECO:0000313" key="7">
    <source>
        <dbReference type="EMBL" id="MBU3877410.1"/>
    </source>
</evidence>
<dbReference type="Proteomes" id="UP000723714">
    <property type="component" value="Unassembled WGS sequence"/>
</dbReference>
<organism evidence="7 8">
    <name type="scientific">Faecalicatena faecalis</name>
    <dbReference type="NCBI Taxonomy" id="2726362"/>
    <lineage>
        <taxon>Bacteria</taxon>
        <taxon>Bacillati</taxon>
        <taxon>Bacillota</taxon>
        <taxon>Clostridia</taxon>
        <taxon>Lachnospirales</taxon>
        <taxon>Lachnospiraceae</taxon>
        <taxon>Faecalicatena</taxon>
    </lineage>
</organism>
<dbReference type="InterPro" id="IPR018385">
    <property type="entry name" value="C4_dicarb_anaerob_car-like"/>
</dbReference>
<accession>A0ABS6D755</accession>
<feature type="transmembrane region" description="Helical" evidence="6">
    <location>
        <begin position="282"/>
        <end position="302"/>
    </location>
</feature>
<feature type="transmembrane region" description="Helical" evidence="6">
    <location>
        <begin position="81"/>
        <end position="98"/>
    </location>
</feature>
<evidence type="ECO:0000256" key="6">
    <source>
        <dbReference type="SAM" id="Phobius"/>
    </source>
</evidence>
<proteinExistence type="predicted"/>
<feature type="transmembrane region" description="Helical" evidence="6">
    <location>
        <begin position="445"/>
        <end position="465"/>
    </location>
</feature>
<keyword evidence="3 6" id="KW-0812">Transmembrane</keyword>
<feature type="transmembrane region" description="Helical" evidence="6">
    <location>
        <begin position="202"/>
        <end position="220"/>
    </location>
</feature>
<feature type="transmembrane region" description="Helical" evidence="6">
    <location>
        <begin position="413"/>
        <end position="433"/>
    </location>
</feature>
<sequence length="468" mass="51358">MVKRFYTAKTKKQSQVNPFLALLVILVIATLVSNIIPSGTYDRLTVDGRMVVDPQSFRYVSKKYVGITDFFLSFYQGFNNAASLMAMLFFAGGAFGVVKRIGLLETAIKSLAHKLKNTSFYIIALILMLAIGTQVAFTSMWELSVVIIPMVVPLVLALGYDVVVGAGIVMLAACAGFGAAMTNPLFTAIAQKLAELPIYSALWYRAICFIVILMLCYFYLMRYAARIKKDPSRRILKDSECKYTAIQEEAVTFTPALIRAGIAFLAVFIFLLYGTVRMGFDFPQMAACFVAMTFATGLAYGSRLNDICDMMGEGMKDLFYAAMVMLFARAILYILEEAMVVDTIISFLSKLVVGKSSLLTANLLLIMQTIINFLIPSGSGQAAITIPIIVPLADMGHVTRQVACLASQFGDGFSNFIYPTNGSLIAILMVAGIPYKKWIRFFGPLFLIIMIACIIFVSIGVGIHLGPF</sequence>
<evidence type="ECO:0000256" key="2">
    <source>
        <dbReference type="ARBA" id="ARBA00022475"/>
    </source>
</evidence>
<dbReference type="Pfam" id="PF03606">
    <property type="entry name" value="DcuC"/>
    <property type="match status" value="1"/>
</dbReference>
<dbReference type="EMBL" id="JABACJ020000018">
    <property type="protein sequence ID" value="MBU3877410.1"/>
    <property type="molecule type" value="Genomic_DNA"/>
</dbReference>
<evidence type="ECO:0000256" key="5">
    <source>
        <dbReference type="ARBA" id="ARBA00023136"/>
    </source>
</evidence>
<evidence type="ECO:0000256" key="3">
    <source>
        <dbReference type="ARBA" id="ARBA00022692"/>
    </source>
</evidence>
<evidence type="ECO:0000256" key="1">
    <source>
        <dbReference type="ARBA" id="ARBA00004651"/>
    </source>
</evidence>
<comment type="subcellular location">
    <subcellularLocation>
        <location evidence="1">Cell membrane</location>
        <topology evidence="1">Multi-pass membrane protein</topology>
    </subcellularLocation>
</comment>
<dbReference type="PANTHER" id="PTHR43652">
    <property type="entry name" value="BASIC AMINO ACID ANTIPORTER YFCC-RELATED"/>
    <property type="match status" value="1"/>
</dbReference>
<keyword evidence="2" id="KW-1003">Cell membrane</keyword>
<evidence type="ECO:0000313" key="8">
    <source>
        <dbReference type="Proteomes" id="UP000723714"/>
    </source>
</evidence>